<proteinExistence type="predicted"/>
<dbReference type="GO" id="GO:0042781">
    <property type="term" value="F:3'-tRNA processing endoribonuclease activity"/>
    <property type="evidence" value="ECO:0007669"/>
    <property type="project" value="TreeGrafter"/>
</dbReference>
<gene>
    <name evidence="1" type="ORF">BGLFYP119_01532</name>
</gene>
<dbReference type="AlphaFoldDB" id="A0A6N2TB26"/>
<dbReference type="PANTHER" id="PTHR46018:SF7">
    <property type="entry name" value="RIBONUCLEASE Z"/>
    <property type="match status" value="1"/>
</dbReference>
<evidence type="ECO:0000313" key="1">
    <source>
        <dbReference type="EMBL" id="VYT02908.1"/>
    </source>
</evidence>
<sequence length="265" mass="30599">MNITMLGTGNAAVTECYNTCFVLTEGEKHLLVDGGGGNTLLSQLKKAGFAWQDMREIFVTHKHVDHLIGILWMIRMICQNISRGKYEGEAWIYGHDEVIAVLKNMAYQLFSEKETKYIDDRLHMVVVKDGEERIIMGKKITFFNIGSTKAKQYGFCMDIGGEKLTYCGDEPYNPREEKYARNSKWLLHEAFCLFDQADRFRPYEKHHSTAKDAACLAEKLGVKNLLLYHTEDKNIKRRKELYTAEGKKYFSGNLFVPEDLERIEL</sequence>
<dbReference type="RefSeq" id="WP_156353858.1">
    <property type="nucleotide sequence ID" value="NZ_CACRST010000013.1"/>
</dbReference>
<organism evidence="1">
    <name type="scientific">Blautia glucerasea</name>
    <dbReference type="NCBI Taxonomy" id="536633"/>
    <lineage>
        <taxon>Bacteria</taxon>
        <taxon>Bacillati</taxon>
        <taxon>Bacillota</taxon>
        <taxon>Clostridia</taxon>
        <taxon>Lachnospirales</taxon>
        <taxon>Lachnospiraceae</taxon>
        <taxon>Blautia</taxon>
    </lineage>
</organism>
<dbReference type="Gene3D" id="3.60.15.10">
    <property type="entry name" value="Ribonuclease Z/Hydroxyacylglutathione hydrolase-like"/>
    <property type="match status" value="1"/>
</dbReference>
<dbReference type="SUPFAM" id="SSF56281">
    <property type="entry name" value="Metallo-hydrolase/oxidoreductase"/>
    <property type="match status" value="1"/>
</dbReference>
<protein>
    <submittedName>
        <fullName evidence="1">Ribonuclease Z</fullName>
    </submittedName>
</protein>
<dbReference type="InterPro" id="IPR036866">
    <property type="entry name" value="RibonucZ/Hydroxyglut_hydro"/>
</dbReference>
<dbReference type="PANTHER" id="PTHR46018">
    <property type="entry name" value="ZINC PHOSPHODIESTERASE ELAC PROTEIN 1"/>
    <property type="match status" value="1"/>
</dbReference>
<dbReference type="EMBL" id="CACRST010000013">
    <property type="protein sequence ID" value="VYT02908.1"/>
    <property type="molecule type" value="Genomic_DNA"/>
</dbReference>
<reference evidence="1" key="1">
    <citation type="submission" date="2019-11" db="EMBL/GenBank/DDBJ databases">
        <authorList>
            <person name="Feng L."/>
        </authorList>
    </citation>
    <scope>NUCLEOTIDE SEQUENCE</scope>
    <source>
        <strain evidence="1">BgluceraseaLFYP119</strain>
    </source>
</reference>
<dbReference type="Pfam" id="PF23023">
    <property type="entry name" value="Anti-Pycsar_Apyc1"/>
    <property type="match status" value="1"/>
</dbReference>
<name>A0A6N2TB26_9FIRM</name>
<accession>A0A6N2TB26</accession>